<feature type="region of interest" description="Disordered" evidence="1">
    <location>
        <begin position="1"/>
        <end position="20"/>
    </location>
</feature>
<dbReference type="EMBL" id="FLUV01000811">
    <property type="protein sequence ID" value="SBW21249.1"/>
    <property type="molecule type" value="Genomic_DNA"/>
</dbReference>
<evidence type="ECO:0000256" key="1">
    <source>
        <dbReference type="SAM" id="MobiDB-lite"/>
    </source>
</evidence>
<dbReference type="Proteomes" id="UP000199013">
    <property type="component" value="Unassembled WGS sequence"/>
</dbReference>
<keyword evidence="3" id="KW-1185">Reference proteome</keyword>
<proteinExistence type="predicted"/>
<evidence type="ECO:0000313" key="2">
    <source>
        <dbReference type="EMBL" id="SBW21249.1"/>
    </source>
</evidence>
<organism evidence="2 3">
    <name type="scientific">Candidatus Protofrankia californiensis</name>
    <dbReference type="NCBI Taxonomy" id="1839754"/>
    <lineage>
        <taxon>Bacteria</taxon>
        <taxon>Bacillati</taxon>
        <taxon>Actinomycetota</taxon>
        <taxon>Actinomycetes</taxon>
        <taxon>Frankiales</taxon>
        <taxon>Frankiaceae</taxon>
        <taxon>Protofrankia</taxon>
    </lineage>
</organism>
<accession>A0A1C3NWP9</accession>
<gene>
    <name evidence="2" type="ORF">FDG2_1952</name>
</gene>
<evidence type="ECO:0000313" key="3">
    <source>
        <dbReference type="Proteomes" id="UP000199013"/>
    </source>
</evidence>
<sequence>MVFRALGGPEEPSGPKSARPWFFARSAAPRNPVGRRPREHDCFVRGVRKLIREVREPIREVRGA</sequence>
<protein>
    <submittedName>
        <fullName evidence="2">Uncharacterized protein</fullName>
    </submittedName>
</protein>
<dbReference type="AlphaFoldDB" id="A0A1C3NWP9"/>
<reference evidence="3" key="1">
    <citation type="submission" date="2016-02" db="EMBL/GenBank/DDBJ databases">
        <authorList>
            <person name="Wibberg D."/>
        </authorList>
    </citation>
    <scope>NUCLEOTIDE SEQUENCE [LARGE SCALE GENOMIC DNA]</scope>
</reference>
<name>A0A1C3NWP9_9ACTN</name>